<keyword evidence="2" id="KW-0812">Transmembrane</keyword>
<comment type="caution">
    <text evidence="4">The sequence shown here is derived from an EMBL/GenBank/DDBJ whole genome shotgun (WGS) entry which is preliminary data.</text>
</comment>
<dbReference type="SUPFAM" id="SSF50494">
    <property type="entry name" value="Trypsin-like serine proteases"/>
    <property type="match status" value="1"/>
</dbReference>
<dbReference type="InterPro" id="IPR001254">
    <property type="entry name" value="Trypsin_dom"/>
</dbReference>
<evidence type="ECO:0000256" key="2">
    <source>
        <dbReference type="SAM" id="Phobius"/>
    </source>
</evidence>
<dbReference type="Pfam" id="PF00089">
    <property type="entry name" value="Trypsin"/>
    <property type="match status" value="1"/>
</dbReference>
<evidence type="ECO:0000313" key="5">
    <source>
        <dbReference type="Proteomes" id="UP001549920"/>
    </source>
</evidence>
<proteinExistence type="predicted"/>
<feature type="transmembrane region" description="Helical" evidence="2">
    <location>
        <begin position="203"/>
        <end position="225"/>
    </location>
</feature>
<organism evidence="4 5">
    <name type="scientific">Loxostege sticticalis</name>
    <name type="common">Beet webworm moth</name>
    <dbReference type="NCBI Taxonomy" id="481309"/>
    <lineage>
        <taxon>Eukaryota</taxon>
        <taxon>Metazoa</taxon>
        <taxon>Ecdysozoa</taxon>
        <taxon>Arthropoda</taxon>
        <taxon>Hexapoda</taxon>
        <taxon>Insecta</taxon>
        <taxon>Pterygota</taxon>
        <taxon>Neoptera</taxon>
        <taxon>Endopterygota</taxon>
        <taxon>Lepidoptera</taxon>
        <taxon>Glossata</taxon>
        <taxon>Ditrysia</taxon>
        <taxon>Pyraloidea</taxon>
        <taxon>Crambidae</taxon>
        <taxon>Pyraustinae</taxon>
        <taxon>Loxostege</taxon>
    </lineage>
</organism>
<dbReference type="Gene3D" id="2.40.10.10">
    <property type="entry name" value="Trypsin-like serine proteases"/>
    <property type="match status" value="2"/>
</dbReference>
<dbReference type="SMART" id="SM00020">
    <property type="entry name" value="Tryp_SPc"/>
    <property type="match status" value="1"/>
</dbReference>
<evidence type="ECO:0000256" key="1">
    <source>
        <dbReference type="ARBA" id="ARBA00023157"/>
    </source>
</evidence>
<feature type="domain" description="Peptidase S1" evidence="3">
    <location>
        <begin position="32"/>
        <end position="226"/>
    </location>
</feature>
<keyword evidence="5" id="KW-1185">Reference proteome</keyword>
<dbReference type="EMBL" id="JBEUOH010000009">
    <property type="protein sequence ID" value="KAL0883149.1"/>
    <property type="molecule type" value="Genomic_DNA"/>
</dbReference>
<gene>
    <name evidence="4" type="ORF">ABMA27_016601</name>
</gene>
<dbReference type="PROSITE" id="PS50240">
    <property type="entry name" value="TRYPSIN_DOM"/>
    <property type="match status" value="1"/>
</dbReference>
<dbReference type="InterPro" id="IPR009003">
    <property type="entry name" value="Peptidase_S1_PA"/>
</dbReference>
<protein>
    <recommendedName>
        <fullName evidence="3">Peptidase S1 domain-containing protein</fullName>
    </recommendedName>
</protein>
<reference evidence="4 5" key="1">
    <citation type="submission" date="2024-06" db="EMBL/GenBank/DDBJ databases">
        <title>A chromosome-level genome assembly of beet webworm, Loxostege sticticalis.</title>
        <authorList>
            <person name="Zhang Y."/>
        </authorList>
    </citation>
    <scope>NUCLEOTIDE SEQUENCE [LARGE SCALE GENOMIC DNA]</scope>
    <source>
        <strain evidence="4">AQ026</strain>
        <tissue evidence="4">Whole body</tissue>
    </source>
</reference>
<name>A0ABR3I2V1_LOXSC</name>
<evidence type="ECO:0000313" key="4">
    <source>
        <dbReference type="EMBL" id="KAL0883149.1"/>
    </source>
</evidence>
<dbReference type="PANTHER" id="PTHR24253">
    <property type="entry name" value="TRANSMEMBRANE PROTEASE SERINE"/>
    <property type="match status" value="1"/>
</dbReference>
<dbReference type="InterPro" id="IPR043504">
    <property type="entry name" value="Peptidase_S1_PA_chymotrypsin"/>
</dbReference>
<keyword evidence="1" id="KW-1015">Disulfide bond</keyword>
<sequence length="240" mass="26170">MSAKINVRVNFITAIFFILYLKTSHGRRIRRIVSGMLVECGQHPRVVSIRNSTTGEHLCGATLLSPETAVTARRPLNKYCVGGCGACPEARVEEIIIYDNYDRFMSAHDMSILQISDDCAIYGYGQTTTDSGDLSERLLAGRVATVSLYECNQRLQPVAPDYDSGMICAVGYGGIDARVSGDPLVCDDSTLEGIISYGMSCGVLGLLGVYTIIVSALLSWIQYFLNKGPHTSTDHKIKNI</sequence>
<keyword evidence="2" id="KW-1133">Transmembrane helix</keyword>
<keyword evidence="2" id="KW-0472">Membrane</keyword>
<evidence type="ECO:0000259" key="3">
    <source>
        <dbReference type="PROSITE" id="PS50240"/>
    </source>
</evidence>
<dbReference type="PANTHER" id="PTHR24253:SF153">
    <property type="entry name" value="SERINE PROTEASE HEPSIN"/>
    <property type="match status" value="1"/>
</dbReference>
<dbReference type="Proteomes" id="UP001549920">
    <property type="component" value="Unassembled WGS sequence"/>
</dbReference>
<accession>A0ABR3I2V1</accession>
<feature type="transmembrane region" description="Helical" evidence="2">
    <location>
        <begin position="6"/>
        <end position="21"/>
    </location>
</feature>